<name>A0A453B241_AEGTS</name>
<evidence type="ECO:0000313" key="2">
    <source>
        <dbReference type="Proteomes" id="UP000015105"/>
    </source>
</evidence>
<protein>
    <submittedName>
        <fullName evidence="1">Uncharacterized protein</fullName>
    </submittedName>
</protein>
<keyword evidence="2" id="KW-1185">Reference proteome</keyword>
<dbReference type="Proteomes" id="UP000015105">
    <property type="component" value="Chromosome 2D"/>
</dbReference>
<accession>A0A453B241</accession>
<dbReference type="Gramene" id="AET2Gv20340200.18">
    <property type="protein sequence ID" value="AET2Gv20340200.18"/>
    <property type="gene ID" value="AET2Gv20340200"/>
</dbReference>
<reference evidence="1" key="4">
    <citation type="submission" date="2019-03" db="UniProtKB">
        <authorList>
            <consortium name="EnsemblPlants"/>
        </authorList>
    </citation>
    <scope>IDENTIFICATION</scope>
</reference>
<sequence length="53" mass="6065">EFKSDPQHRQLRLRIQAPISSIHRFFHVSIIRCPYVLLGQSSTNVLNGCKVSS</sequence>
<proteinExistence type="predicted"/>
<dbReference type="EnsemblPlants" id="AET2Gv20340200.18">
    <property type="protein sequence ID" value="AET2Gv20340200.18"/>
    <property type="gene ID" value="AET2Gv20340200"/>
</dbReference>
<reference evidence="1" key="3">
    <citation type="journal article" date="2017" name="Nature">
        <title>Genome sequence of the progenitor of the wheat D genome Aegilops tauschii.</title>
        <authorList>
            <person name="Luo M.C."/>
            <person name="Gu Y.Q."/>
            <person name="Puiu D."/>
            <person name="Wang H."/>
            <person name="Twardziok S.O."/>
            <person name="Deal K.R."/>
            <person name="Huo N."/>
            <person name="Zhu T."/>
            <person name="Wang L."/>
            <person name="Wang Y."/>
            <person name="McGuire P.E."/>
            <person name="Liu S."/>
            <person name="Long H."/>
            <person name="Ramasamy R.K."/>
            <person name="Rodriguez J.C."/>
            <person name="Van S.L."/>
            <person name="Yuan L."/>
            <person name="Wang Z."/>
            <person name="Xia Z."/>
            <person name="Xiao L."/>
            <person name="Anderson O.D."/>
            <person name="Ouyang S."/>
            <person name="Liang Y."/>
            <person name="Zimin A.V."/>
            <person name="Pertea G."/>
            <person name="Qi P."/>
            <person name="Bennetzen J.L."/>
            <person name="Dai X."/>
            <person name="Dawson M.W."/>
            <person name="Muller H.G."/>
            <person name="Kugler K."/>
            <person name="Rivarola-Duarte L."/>
            <person name="Spannagl M."/>
            <person name="Mayer K.F.X."/>
            <person name="Lu F.H."/>
            <person name="Bevan M.W."/>
            <person name="Leroy P."/>
            <person name="Li P."/>
            <person name="You F.M."/>
            <person name="Sun Q."/>
            <person name="Liu Z."/>
            <person name="Lyons E."/>
            <person name="Wicker T."/>
            <person name="Salzberg S.L."/>
            <person name="Devos K.M."/>
            <person name="Dvorak J."/>
        </authorList>
    </citation>
    <scope>NUCLEOTIDE SEQUENCE [LARGE SCALE GENOMIC DNA]</scope>
    <source>
        <strain evidence="1">cv. AL8/78</strain>
    </source>
</reference>
<reference evidence="2" key="1">
    <citation type="journal article" date="2014" name="Science">
        <title>Ancient hybridizations among the ancestral genomes of bread wheat.</title>
        <authorList>
            <consortium name="International Wheat Genome Sequencing Consortium,"/>
            <person name="Marcussen T."/>
            <person name="Sandve S.R."/>
            <person name="Heier L."/>
            <person name="Spannagl M."/>
            <person name="Pfeifer M."/>
            <person name="Jakobsen K.S."/>
            <person name="Wulff B.B."/>
            <person name="Steuernagel B."/>
            <person name="Mayer K.F."/>
            <person name="Olsen O.A."/>
        </authorList>
    </citation>
    <scope>NUCLEOTIDE SEQUENCE [LARGE SCALE GENOMIC DNA]</scope>
    <source>
        <strain evidence="2">cv. AL8/78</strain>
    </source>
</reference>
<dbReference type="AlphaFoldDB" id="A0A453B241"/>
<reference evidence="2" key="2">
    <citation type="journal article" date="2017" name="Nat. Plants">
        <title>The Aegilops tauschii genome reveals multiple impacts of transposons.</title>
        <authorList>
            <person name="Zhao G."/>
            <person name="Zou C."/>
            <person name="Li K."/>
            <person name="Wang K."/>
            <person name="Li T."/>
            <person name="Gao L."/>
            <person name="Zhang X."/>
            <person name="Wang H."/>
            <person name="Yang Z."/>
            <person name="Liu X."/>
            <person name="Jiang W."/>
            <person name="Mao L."/>
            <person name="Kong X."/>
            <person name="Jiao Y."/>
            <person name="Jia J."/>
        </authorList>
    </citation>
    <scope>NUCLEOTIDE SEQUENCE [LARGE SCALE GENOMIC DNA]</scope>
    <source>
        <strain evidence="2">cv. AL8/78</strain>
    </source>
</reference>
<evidence type="ECO:0000313" key="1">
    <source>
        <dbReference type="EnsemblPlants" id="AET2Gv20340200.18"/>
    </source>
</evidence>
<organism evidence="1 2">
    <name type="scientific">Aegilops tauschii subsp. strangulata</name>
    <name type="common">Goatgrass</name>
    <dbReference type="NCBI Taxonomy" id="200361"/>
    <lineage>
        <taxon>Eukaryota</taxon>
        <taxon>Viridiplantae</taxon>
        <taxon>Streptophyta</taxon>
        <taxon>Embryophyta</taxon>
        <taxon>Tracheophyta</taxon>
        <taxon>Spermatophyta</taxon>
        <taxon>Magnoliopsida</taxon>
        <taxon>Liliopsida</taxon>
        <taxon>Poales</taxon>
        <taxon>Poaceae</taxon>
        <taxon>BOP clade</taxon>
        <taxon>Pooideae</taxon>
        <taxon>Triticodae</taxon>
        <taxon>Triticeae</taxon>
        <taxon>Triticinae</taxon>
        <taxon>Aegilops</taxon>
    </lineage>
</organism>
<reference evidence="1" key="5">
    <citation type="journal article" date="2021" name="G3 (Bethesda)">
        <title>Aegilops tauschii genome assembly Aet v5.0 features greater sequence contiguity and improved annotation.</title>
        <authorList>
            <person name="Wang L."/>
            <person name="Zhu T."/>
            <person name="Rodriguez J.C."/>
            <person name="Deal K.R."/>
            <person name="Dubcovsky J."/>
            <person name="McGuire P.E."/>
            <person name="Lux T."/>
            <person name="Spannagl M."/>
            <person name="Mayer K.F.X."/>
            <person name="Baldrich P."/>
            <person name="Meyers B.C."/>
            <person name="Huo N."/>
            <person name="Gu Y.Q."/>
            <person name="Zhou H."/>
            <person name="Devos K.M."/>
            <person name="Bennetzen J.L."/>
            <person name="Unver T."/>
            <person name="Budak H."/>
            <person name="Gulick P.J."/>
            <person name="Galiba G."/>
            <person name="Kalapos B."/>
            <person name="Nelson D.R."/>
            <person name="Li P."/>
            <person name="You F.M."/>
            <person name="Luo M.C."/>
            <person name="Dvorak J."/>
        </authorList>
    </citation>
    <scope>NUCLEOTIDE SEQUENCE [LARGE SCALE GENOMIC DNA]</scope>
    <source>
        <strain evidence="1">cv. AL8/78</strain>
    </source>
</reference>